<dbReference type="AlphaFoldDB" id="A0A0C2WWE4"/>
<keyword evidence="2" id="KW-1185">Reference proteome</keyword>
<sequence>MYLEFVIIYYNTKQAKMHTQISSSSLQRYFSFPTPIYNFCSTHLSRGQPSDETTQ</sequence>
<dbReference type="Proteomes" id="UP000054549">
    <property type="component" value="Unassembled WGS sequence"/>
</dbReference>
<evidence type="ECO:0000313" key="2">
    <source>
        <dbReference type="Proteomes" id="UP000054549"/>
    </source>
</evidence>
<dbReference type="HOGENOM" id="CLU_3031906_0_0_1"/>
<gene>
    <name evidence="1" type="ORF">M378DRAFT_167900</name>
</gene>
<accession>A0A0C2WWE4</accession>
<reference evidence="1 2" key="1">
    <citation type="submission" date="2014-04" db="EMBL/GenBank/DDBJ databases">
        <title>Evolutionary Origins and Diversification of the Mycorrhizal Mutualists.</title>
        <authorList>
            <consortium name="DOE Joint Genome Institute"/>
            <consortium name="Mycorrhizal Genomics Consortium"/>
            <person name="Kohler A."/>
            <person name="Kuo A."/>
            <person name="Nagy L.G."/>
            <person name="Floudas D."/>
            <person name="Copeland A."/>
            <person name="Barry K.W."/>
            <person name="Cichocki N."/>
            <person name="Veneault-Fourrey C."/>
            <person name="LaButti K."/>
            <person name="Lindquist E.A."/>
            <person name="Lipzen A."/>
            <person name="Lundell T."/>
            <person name="Morin E."/>
            <person name="Murat C."/>
            <person name="Riley R."/>
            <person name="Ohm R."/>
            <person name="Sun H."/>
            <person name="Tunlid A."/>
            <person name="Henrissat B."/>
            <person name="Grigoriev I.V."/>
            <person name="Hibbett D.S."/>
            <person name="Martin F."/>
        </authorList>
    </citation>
    <scope>NUCLEOTIDE SEQUENCE [LARGE SCALE GENOMIC DNA]</scope>
    <source>
        <strain evidence="1 2">Koide BX008</strain>
    </source>
</reference>
<proteinExistence type="predicted"/>
<dbReference type="EMBL" id="KN818295">
    <property type="protein sequence ID" value="KIL60673.1"/>
    <property type="molecule type" value="Genomic_DNA"/>
</dbReference>
<evidence type="ECO:0000313" key="1">
    <source>
        <dbReference type="EMBL" id="KIL60673.1"/>
    </source>
</evidence>
<protein>
    <submittedName>
        <fullName evidence="1">Uncharacterized protein</fullName>
    </submittedName>
</protein>
<dbReference type="InParanoid" id="A0A0C2WWE4"/>
<name>A0A0C2WWE4_AMAMK</name>
<organism evidence="1 2">
    <name type="scientific">Amanita muscaria (strain Koide BX008)</name>
    <dbReference type="NCBI Taxonomy" id="946122"/>
    <lineage>
        <taxon>Eukaryota</taxon>
        <taxon>Fungi</taxon>
        <taxon>Dikarya</taxon>
        <taxon>Basidiomycota</taxon>
        <taxon>Agaricomycotina</taxon>
        <taxon>Agaricomycetes</taxon>
        <taxon>Agaricomycetidae</taxon>
        <taxon>Agaricales</taxon>
        <taxon>Pluteineae</taxon>
        <taxon>Amanitaceae</taxon>
        <taxon>Amanita</taxon>
    </lineage>
</organism>